<evidence type="ECO:0000313" key="1">
    <source>
        <dbReference type="EMBL" id="MFC4803623.1"/>
    </source>
</evidence>
<reference evidence="2" key="1">
    <citation type="journal article" date="2019" name="Int. J. Syst. Evol. Microbiol.">
        <title>The Global Catalogue of Microorganisms (GCM) 10K type strain sequencing project: providing services to taxonomists for standard genome sequencing and annotation.</title>
        <authorList>
            <consortium name="The Broad Institute Genomics Platform"/>
            <consortium name="The Broad Institute Genome Sequencing Center for Infectious Disease"/>
            <person name="Wu L."/>
            <person name="Ma J."/>
        </authorList>
    </citation>
    <scope>NUCLEOTIDE SEQUENCE [LARGE SCALE GENOMIC DNA]</scope>
    <source>
        <strain evidence="2">CCUG 46385</strain>
    </source>
</reference>
<proteinExistence type="predicted"/>
<protein>
    <submittedName>
        <fullName evidence="1">Uncharacterized protein</fullName>
    </submittedName>
</protein>
<organism evidence="1 2">
    <name type="scientific">Filifactor villosus</name>
    <dbReference type="NCBI Taxonomy" id="29374"/>
    <lineage>
        <taxon>Bacteria</taxon>
        <taxon>Bacillati</taxon>
        <taxon>Bacillota</taxon>
        <taxon>Clostridia</taxon>
        <taxon>Peptostreptococcales</taxon>
        <taxon>Filifactoraceae</taxon>
        <taxon>Filifactor</taxon>
    </lineage>
</organism>
<accession>A0ABV9QHB9</accession>
<name>A0ABV9QHB9_9FIRM</name>
<comment type="caution">
    <text evidence="1">The sequence shown here is derived from an EMBL/GenBank/DDBJ whole genome shotgun (WGS) entry which is preliminary data.</text>
</comment>
<keyword evidence="2" id="KW-1185">Reference proteome</keyword>
<dbReference type="EMBL" id="JBHSHL010000003">
    <property type="protein sequence ID" value="MFC4803623.1"/>
    <property type="molecule type" value="Genomic_DNA"/>
</dbReference>
<sequence length="63" mass="7403">MQLASISIGPPSRNREAYRLYEEEGCRIHVAYFLKAIDDILILDTEKFLFFEHLCARNLKTEL</sequence>
<dbReference type="Proteomes" id="UP001595916">
    <property type="component" value="Unassembled WGS sequence"/>
</dbReference>
<evidence type="ECO:0000313" key="2">
    <source>
        <dbReference type="Proteomes" id="UP001595916"/>
    </source>
</evidence>
<dbReference type="RefSeq" id="WP_379787069.1">
    <property type="nucleotide sequence ID" value="NZ_JBHSHL010000003.1"/>
</dbReference>
<gene>
    <name evidence="1" type="ORF">ACFO4R_00870</name>
</gene>